<name>A0A6G4WTQ8_9ACTN</name>
<dbReference type="RefSeq" id="WP_165297664.1">
    <property type="nucleotide sequence ID" value="NZ_JAAKZZ010000040.1"/>
</dbReference>
<protein>
    <submittedName>
        <fullName evidence="1">Uncharacterized protein</fullName>
    </submittedName>
</protein>
<comment type="caution">
    <text evidence="1">The sequence shown here is derived from an EMBL/GenBank/DDBJ whole genome shotgun (WGS) entry which is preliminary data.</text>
</comment>
<dbReference type="AlphaFoldDB" id="A0A6G4WTQ8"/>
<reference evidence="1 2" key="1">
    <citation type="submission" date="2020-02" db="EMBL/GenBank/DDBJ databases">
        <title>Whole-genome analyses of novel actinobacteria.</title>
        <authorList>
            <person name="Sahin N."/>
            <person name="Tatar D."/>
        </authorList>
    </citation>
    <scope>NUCLEOTIDE SEQUENCE [LARGE SCALE GENOMIC DNA]</scope>
    <source>
        <strain evidence="1 2">SB3404</strain>
    </source>
</reference>
<dbReference type="EMBL" id="JAAKZZ010000040">
    <property type="protein sequence ID" value="NGO68007.1"/>
    <property type="molecule type" value="Genomic_DNA"/>
</dbReference>
<sequence>MSLTPHTWVRYLAAKLRYRWRAMVPDAFRVYVRRTPVGAELDVSDLVEMLVRQLAENYADDPAAVGDELTRIAELGSAAASERHLDGAGHAEHERDRLVEQLVEDMGSARIRLVGPTAVRLGVLIAAYCTEPSTVVEIPRQRRAGGAIA</sequence>
<keyword evidence="2" id="KW-1185">Reference proteome</keyword>
<evidence type="ECO:0000313" key="2">
    <source>
        <dbReference type="Proteomes" id="UP000477722"/>
    </source>
</evidence>
<proteinExistence type="predicted"/>
<evidence type="ECO:0000313" key="1">
    <source>
        <dbReference type="EMBL" id="NGO68007.1"/>
    </source>
</evidence>
<dbReference type="Proteomes" id="UP000477722">
    <property type="component" value="Unassembled WGS sequence"/>
</dbReference>
<organism evidence="1 2">
    <name type="scientific">Streptomyces boncukensis</name>
    <dbReference type="NCBI Taxonomy" id="2711219"/>
    <lineage>
        <taxon>Bacteria</taxon>
        <taxon>Bacillati</taxon>
        <taxon>Actinomycetota</taxon>
        <taxon>Actinomycetes</taxon>
        <taxon>Kitasatosporales</taxon>
        <taxon>Streptomycetaceae</taxon>
        <taxon>Streptomyces</taxon>
    </lineage>
</organism>
<accession>A0A6G4WTQ8</accession>
<gene>
    <name evidence="1" type="ORF">G5C65_06480</name>
</gene>